<evidence type="ECO:0000313" key="1">
    <source>
        <dbReference type="EMBL" id="GGK21049.1"/>
    </source>
</evidence>
<dbReference type="EMBL" id="BMMV01000025">
    <property type="protein sequence ID" value="GGK21049.1"/>
    <property type="molecule type" value="Genomic_DNA"/>
</dbReference>
<evidence type="ECO:0000313" key="2">
    <source>
        <dbReference type="Proteomes" id="UP000660265"/>
    </source>
</evidence>
<proteinExistence type="predicted"/>
<dbReference type="RefSeq" id="WP_189110817.1">
    <property type="nucleotide sequence ID" value="NZ_BMMV01000025.1"/>
</dbReference>
<keyword evidence="2" id="KW-1185">Reference proteome</keyword>
<protein>
    <submittedName>
        <fullName evidence="1">Uncharacterized protein</fullName>
    </submittedName>
</protein>
<accession>A0ABQ2EQN2</accession>
<dbReference type="Proteomes" id="UP000660265">
    <property type="component" value="Unassembled WGS sequence"/>
</dbReference>
<reference evidence="2" key="1">
    <citation type="journal article" date="2019" name="Int. J. Syst. Evol. Microbiol.">
        <title>The Global Catalogue of Microorganisms (GCM) 10K type strain sequencing project: providing services to taxonomists for standard genome sequencing and annotation.</title>
        <authorList>
            <consortium name="The Broad Institute Genomics Platform"/>
            <consortium name="The Broad Institute Genome Sequencing Center for Infectious Disease"/>
            <person name="Wu L."/>
            <person name="Ma J."/>
        </authorList>
    </citation>
    <scope>NUCLEOTIDE SEQUENCE [LARGE SCALE GENOMIC DNA]</scope>
    <source>
        <strain evidence="2">CGMCC 4.7275</strain>
    </source>
</reference>
<name>A0ABQ2EQN2_9ACTN</name>
<gene>
    <name evidence="1" type="ORF">GCM10011583_61220</name>
</gene>
<comment type="caution">
    <text evidence="1">The sequence shown here is derived from an EMBL/GenBank/DDBJ whole genome shotgun (WGS) entry which is preliminary data.</text>
</comment>
<organism evidence="1 2">
    <name type="scientific">Streptomyces camponoticapitis</name>
    <dbReference type="NCBI Taxonomy" id="1616125"/>
    <lineage>
        <taxon>Bacteria</taxon>
        <taxon>Bacillati</taxon>
        <taxon>Actinomycetota</taxon>
        <taxon>Actinomycetes</taxon>
        <taxon>Kitasatosporales</taxon>
        <taxon>Streptomycetaceae</taxon>
        <taxon>Streptomyces</taxon>
    </lineage>
</organism>
<sequence>MDLVDVAVAAHGGLDRWKTYTSVSAHLKVGGVLWSLKQQGGPLDDTRVRVALHREYASHYPFGDADLHTVFTPERVAVENDANEVVEERLRPRAAFEGHTLTTPWDRLHLAYFAGYAMWTYFTAPFSFTMPGFRTEELSPWQEDGQTWRRLSVEFPDSIATHGKRQTFYFDREGLVRRHDYTSEVLGAGPAAHYSSGHREFGGIVVPTQRRVHLIGEDGGVMPDPLVVSIDIDDVVFE</sequence>